<organism evidence="2 6">
    <name type="scientific">Pseudomonas aeruginosa</name>
    <dbReference type="NCBI Taxonomy" id="287"/>
    <lineage>
        <taxon>Bacteria</taxon>
        <taxon>Pseudomonadati</taxon>
        <taxon>Pseudomonadota</taxon>
        <taxon>Gammaproteobacteria</taxon>
        <taxon>Pseudomonadales</taxon>
        <taxon>Pseudomonadaceae</taxon>
        <taxon>Pseudomonas</taxon>
    </lineage>
</organism>
<dbReference type="PANTHER" id="PTHR43792">
    <property type="entry name" value="GNAT FAMILY, PUTATIVE (AFU_ORTHOLOGUE AFUA_3G00765)-RELATED-RELATED"/>
    <property type="match status" value="1"/>
</dbReference>
<dbReference type="EMBL" id="CVVU01000261">
    <property type="protein sequence ID" value="CRQ00035.1"/>
    <property type="molecule type" value="Genomic_DNA"/>
</dbReference>
<evidence type="ECO:0000313" key="3">
    <source>
        <dbReference type="EMBL" id="MUI36358.1"/>
    </source>
</evidence>
<evidence type="ECO:0000313" key="2">
    <source>
        <dbReference type="EMBL" id="CRQ00035.1"/>
    </source>
</evidence>
<dbReference type="Proteomes" id="UP000045039">
    <property type="component" value="Unassembled WGS sequence"/>
</dbReference>
<dbReference type="EMBL" id="CP136986">
    <property type="protein sequence ID" value="WOS79187.1"/>
    <property type="molecule type" value="Genomic_DNA"/>
</dbReference>
<dbReference type="KEGG" id="paeb:NCGM1900_1022"/>
<dbReference type="PANTHER" id="PTHR43792:SF1">
    <property type="entry name" value="N-ACETYLTRANSFERASE DOMAIN-CONTAINING PROTEIN"/>
    <property type="match status" value="1"/>
</dbReference>
<keyword evidence="3" id="KW-0808">Transferase</keyword>
<accession>A0A071L1Q0</accession>
<reference evidence="2" key="2">
    <citation type="submission" date="2015-06" db="EMBL/GenBank/DDBJ databases">
        <authorList>
            <person name="Radhakrishnan R."/>
            <person name="Underwood A."/>
            <person name="Al-Shahib A."/>
        </authorList>
    </citation>
    <scope>NUCLEOTIDE SEQUENCE</scope>
    <source>
        <strain evidence="2">P19_London_7_VIM_2_05_10</strain>
    </source>
</reference>
<evidence type="ECO:0000313" key="4">
    <source>
        <dbReference type="EMBL" id="MZZ10692.1"/>
    </source>
</evidence>
<evidence type="ECO:0000313" key="7">
    <source>
        <dbReference type="Proteomes" id="UP000433532"/>
    </source>
</evidence>
<dbReference type="GO" id="GO:0016747">
    <property type="term" value="F:acyltransferase activity, transferring groups other than amino-acyl groups"/>
    <property type="evidence" value="ECO:0007669"/>
    <property type="project" value="InterPro"/>
</dbReference>
<dbReference type="InterPro" id="IPR051531">
    <property type="entry name" value="N-acetyltransferase"/>
</dbReference>
<dbReference type="Proteomes" id="UP000433532">
    <property type="component" value="Unassembled WGS sequence"/>
</dbReference>
<dbReference type="Proteomes" id="UP000644192">
    <property type="component" value="Unassembled WGS sequence"/>
</dbReference>
<dbReference type="AlphaFoldDB" id="A0A071L1Q0"/>
<dbReference type="EMBL" id="WXZT01000001">
    <property type="protein sequence ID" value="MZZ10692.1"/>
    <property type="molecule type" value="Genomic_DNA"/>
</dbReference>
<dbReference type="InterPro" id="IPR000182">
    <property type="entry name" value="GNAT_dom"/>
</dbReference>
<gene>
    <name evidence="3" type="ORF">GNQ48_15200</name>
    <name evidence="4" type="ORF">GUL26_00390</name>
    <name evidence="5" type="ORF">L4V69_08605</name>
    <name evidence="2" type="ORF">PAERUG_P19_London_7_VIM_2_05_10_06323</name>
</gene>
<dbReference type="Gene3D" id="3.40.630.30">
    <property type="match status" value="1"/>
</dbReference>
<reference evidence="4" key="4">
    <citation type="submission" date="2020-01" db="EMBL/GenBank/DDBJ databases">
        <title>Bacteria Cultured from War Wounds Associated with the Conflict in Eastern Ukraine.</title>
        <authorList>
            <person name="Snesrud E."/>
            <person name="Galac M.R."/>
            <person name="Mc Gann P."/>
            <person name="Valentine K."/>
            <person name="Viacheslav K."/>
        </authorList>
    </citation>
    <scope>NUCLEOTIDE SEQUENCE</scope>
    <source>
        <strain evidence="4">VNMU148</strain>
    </source>
</reference>
<name>A0A071L1Q0_PSEAI</name>
<dbReference type="PROSITE" id="PS51186">
    <property type="entry name" value="GNAT"/>
    <property type="match status" value="1"/>
</dbReference>
<reference evidence="6" key="1">
    <citation type="submission" date="2015-06" db="EMBL/GenBank/DDBJ databases">
        <authorList>
            <person name="Radhakrishnan Rajesh"/>
            <person name="Underwood Anthony"/>
            <person name="Al-Shahib Ali"/>
        </authorList>
    </citation>
    <scope>NUCLEOTIDE SEQUENCE [LARGE SCALE GENOMIC DNA]</scope>
    <source>
        <strain evidence="6">P19_London_7_VIM_2_05_10</strain>
    </source>
</reference>
<sequence>MADLTSLSIEHLRSPRLYTHRLILRPWLVQDRARFAELNADPRVMEFFPSCLDRAQSDALLRRIDAHFAEHGFGWWALQVKGGDPFIGYVGLEVVDFDAPFVPAVAIGWRLAAEHWAEGFAHEAAEAALSYAFDTLGLDQVVAFTVPANENSLGLMERLGMHRDPTDDFEHPDLPPGHRLRHHVLYRLTREDWLRR</sequence>
<dbReference type="SUPFAM" id="SSF55729">
    <property type="entry name" value="Acyl-CoA N-acyltransferases (Nat)"/>
    <property type="match status" value="1"/>
</dbReference>
<feature type="domain" description="N-acetyltransferase" evidence="1">
    <location>
        <begin position="22"/>
        <end position="191"/>
    </location>
</feature>
<protein>
    <submittedName>
        <fullName evidence="3">GNAT family N-acetyltransferase</fullName>
    </submittedName>
    <submittedName>
        <fullName evidence="2">Ribosomal-protein-S5-alanine N-acetyltransferase</fullName>
    </submittedName>
</protein>
<proteinExistence type="predicted"/>
<evidence type="ECO:0000259" key="1">
    <source>
        <dbReference type="PROSITE" id="PS51186"/>
    </source>
</evidence>
<evidence type="ECO:0000313" key="5">
    <source>
        <dbReference type="EMBL" id="WOS79187.1"/>
    </source>
</evidence>
<dbReference type="Proteomes" id="UP001297540">
    <property type="component" value="Chromosome"/>
</dbReference>
<dbReference type="RefSeq" id="WP_003110394.1">
    <property type="nucleotide sequence ID" value="NZ_AP014622.1"/>
</dbReference>
<reference evidence="3 7" key="3">
    <citation type="submission" date="2019-11" db="EMBL/GenBank/DDBJ databases">
        <title>Genomes of ocular Pseudomonas aeruginosa isolates.</title>
        <authorList>
            <person name="Khan M."/>
            <person name="Rice S.A."/>
            <person name="Willcox M.D.P."/>
            <person name="Stapleton F."/>
        </authorList>
    </citation>
    <scope>NUCLEOTIDE SEQUENCE [LARGE SCALE GENOMIC DNA]</scope>
    <source>
        <strain evidence="3 7">PA221</strain>
    </source>
</reference>
<reference evidence="5" key="6">
    <citation type="submission" date="2023-10" db="EMBL/GenBank/DDBJ databases">
        <title>Pathogen: clinical or host-associated sample.</title>
        <authorList>
            <person name="Hergert J."/>
            <person name="Casey R."/>
            <person name="Wagner J."/>
            <person name="Young E.L."/>
            <person name="Oakeson K.F."/>
        </authorList>
    </citation>
    <scope>NUCLEOTIDE SEQUENCE</scope>
    <source>
        <strain evidence="5">2021CK-01020</strain>
    </source>
</reference>
<dbReference type="EMBL" id="WOAD01000011">
    <property type="protein sequence ID" value="MUI36358.1"/>
    <property type="molecule type" value="Genomic_DNA"/>
</dbReference>
<dbReference type="OMA" id="QVMRYFP"/>
<dbReference type="Pfam" id="PF13302">
    <property type="entry name" value="Acetyltransf_3"/>
    <property type="match status" value="1"/>
</dbReference>
<evidence type="ECO:0000313" key="6">
    <source>
        <dbReference type="Proteomes" id="UP000045039"/>
    </source>
</evidence>
<dbReference type="InterPro" id="IPR016181">
    <property type="entry name" value="Acyl_CoA_acyltransferase"/>
</dbReference>
<reference evidence="5" key="5">
    <citation type="submission" date="2023-06" db="EMBL/GenBank/DDBJ databases">
        <authorList>
            <consortium name="Clinical and Environmental Microbiology Branch: Whole genome sequencing antimicrobial resistance pathogens in the healthcare setting"/>
        </authorList>
    </citation>
    <scope>NUCLEOTIDE SEQUENCE</scope>
    <source>
        <strain evidence="5">2021CK-01020</strain>
    </source>
</reference>